<accession>A0A382E7F2</accession>
<dbReference type="SUPFAM" id="SSF52833">
    <property type="entry name" value="Thioredoxin-like"/>
    <property type="match status" value="1"/>
</dbReference>
<evidence type="ECO:0000313" key="4">
    <source>
        <dbReference type="EMBL" id="SVB46365.1"/>
    </source>
</evidence>
<evidence type="ECO:0000256" key="2">
    <source>
        <dbReference type="SAM" id="Phobius"/>
    </source>
</evidence>
<protein>
    <recommendedName>
        <fullName evidence="3">Thioredoxin-like fold domain-containing protein</fullName>
    </recommendedName>
</protein>
<dbReference type="Gene3D" id="3.40.30.10">
    <property type="entry name" value="Glutaredoxin"/>
    <property type="match status" value="1"/>
</dbReference>
<reference evidence="4" key="1">
    <citation type="submission" date="2018-05" db="EMBL/GenBank/DDBJ databases">
        <authorList>
            <person name="Lanie J.A."/>
            <person name="Ng W.-L."/>
            <person name="Kazmierczak K.M."/>
            <person name="Andrzejewski T.M."/>
            <person name="Davidsen T.M."/>
            <person name="Wayne K.J."/>
            <person name="Tettelin H."/>
            <person name="Glass J.I."/>
            <person name="Rusch D."/>
            <person name="Podicherti R."/>
            <person name="Tsui H.-C.T."/>
            <person name="Winkler M.E."/>
        </authorList>
    </citation>
    <scope>NUCLEOTIDE SEQUENCE</scope>
</reference>
<dbReference type="AlphaFoldDB" id="A0A382E7F2"/>
<proteinExistence type="predicted"/>
<dbReference type="EMBL" id="UINC01042988">
    <property type="protein sequence ID" value="SVB46365.1"/>
    <property type="molecule type" value="Genomic_DNA"/>
</dbReference>
<evidence type="ECO:0000259" key="3">
    <source>
        <dbReference type="Pfam" id="PF13462"/>
    </source>
</evidence>
<feature type="non-terminal residue" evidence="4">
    <location>
        <position position="1"/>
    </location>
</feature>
<gene>
    <name evidence="4" type="ORF">METZ01_LOCUS199219</name>
</gene>
<keyword evidence="2" id="KW-0812">Transmembrane</keyword>
<feature type="region of interest" description="Disordered" evidence="1">
    <location>
        <begin position="26"/>
        <end position="53"/>
    </location>
</feature>
<sequence length="194" mass="21321">VEPDSEPSESKRLPDFFLGKDEFISENQDSQKKSYPTNPPENSSKSNTQNTPKKIKRIHAPSIGIGAGIAISCLVLGIFLANFTDVKNSPVFEEIPSADIIQNPKNSISFSTLLDNGSPFLGSVDAPLTLIEFGDYQCSFCKRHSDQTNHLIIKNYVETGKVKIMFKDLIVVGDDSVSAAHAAHCAKDQEMFWA</sequence>
<organism evidence="4">
    <name type="scientific">marine metagenome</name>
    <dbReference type="NCBI Taxonomy" id="408172"/>
    <lineage>
        <taxon>unclassified sequences</taxon>
        <taxon>metagenomes</taxon>
        <taxon>ecological metagenomes</taxon>
    </lineage>
</organism>
<name>A0A382E7F2_9ZZZZ</name>
<dbReference type="InterPro" id="IPR036249">
    <property type="entry name" value="Thioredoxin-like_sf"/>
</dbReference>
<keyword evidence="2" id="KW-1133">Transmembrane helix</keyword>
<feature type="transmembrane region" description="Helical" evidence="2">
    <location>
        <begin position="63"/>
        <end position="83"/>
    </location>
</feature>
<feature type="non-terminal residue" evidence="4">
    <location>
        <position position="194"/>
    </location>
</feature>
<feature type="compositionally biased region" description="Polar residues" evidence="1">
    <location>
        <begin position="26"/>
        <end position="52"/>
    </location>
</feature>
<dbReference type="InterPro" id="IPR012336">
    <property type="entry name" value="Thioredoxin-like_fold"/>
</dbReference>
<dbReference type="Pfam" id="PF13462">
    <property type="entry name" value="Thioredoxin_4"/>
    <property type="match status" value="1"/>
</dbReference>
<feature type="domain" description="Thioredoxin-like fold" evidence="3">
    <location>
        <begin position="117"/>
        <end position="190"/>
    </location>
</feature>
<keyword evidence="2" id="KW-0472">Membrane</keyword>
<evidence type="ECO:0000256" key="1">
    <source>
        <dbReference type="SAM" id="MobiDB-lite"/>
    </source>
</evidence>